<dbReference type="AlphaFoldDB" id="A0A1J9RFL7"/>
<sequence>MGSPCKVSSCMTPYSILSKISPSSREKEKAALPSKGARRVRLLSIGVFGYLAELNGQSRSRIPTQRNRARAMTVGFGVK</sequence>
<evidence type="ECO:0000313" key="2">
    <source>
        <dbReference type="Proteomes" id="UP000242791"/>
    </source>
</evidence>
<accession>A0A1J9RFL7</accession>
<proteinExistence type="predicted"/>
<organism evidence="1 2">
    <name type="scientific">Blastomyces percursus</name>
    <dbReference type="NCBI Taxonomy" id="1658174"/>
    <lineage>
        <taxon>Eukaryota</taxon>
        <taxon>Fungi</taxon>
        <taxon>Dikarya</taxon>
        <taxon>Ascomycota</taxon>
        <taxon>Pezizomycotina</taxon>
        <taxon>Eurotiomycetes</taxon>
        <taxon>Eurotiomycetidae</taxon>
        <taxon>Onygenales</taxon>
        <taxon>Ajellomycetaceae</taxon>
        <taxon>Blastomyces</taxon>
    </lineage>
</organism>
<gene>
    <name evidence="1" type="ORF">ACJ73_01815</name>
</gene>
<reference evidence="1 2" key="1">
    <citation type="submission" date="2015-08" db="EMBL/GenBank/DDBJ databases">
        <title>Emmonsia species relationships and genome sequence.</title>
        <authorList>
            <person name="Cuomo C.A."/>
            <person name="Schwartz I.S."/>
            <person name="Kenyon C."/>
            <person name="De Hoog G.S."/>
            <person name="Govender N.P."/>
            <person name="Botha A."/>
            <person name="Moreno L."/>
            <person name="De Vries M."/>
            <person name="Munoz J.F."/>
            <person name="Stielow J.B."/>
        </authorList>
    </citation>
    <scope>NUCLEOTIDE SEQUENCE [LARGE SCALE GENOMIC DNA]</scope>
    <source>
        <strain evidence="1 2">EI222</strain>
    </source>
</reference>
<keyword evidence="2" id="KW-1185">Reference proteome</keyword>
<name>A0A1J9RFL7_9EURO</name>
<dbReference type="EMBL" id="LGTZ01000175">
    <property type="protein sequence ID" value="OJD26796.1"/>
    <property type="molecule type" value="Genomic_DNA"/>
</dbReference>
<dbReference type="Proteomes" id="UP000242791">
    <property type="component" value="Unassembled WGS sequence"/>
</dbReference>
<dbReference type="VEuPathDB" id="FungiDB:ACJ73_01815"/>
<protein>
    <submittedName>
        <fullName evidence="1">Uncharacterized protein</fullName>
    </submittedName>
</protein>
<evidence type="ECO:0000313" key="1">
    <source>
        <dbReference type="EMBL" id="OJD26796.1"/>
    </source>
</evidence>
<comment type="caution">
    <text evidence="1">The sequence shown here is derived from an EMBL/GenBank/DDBJ whole genome shotgun (WGS) entry which is preliminary data.</text>
</comment>